<reference evidence="9 10" key="1">
    <citation type="journal article" date="2022" name="Nat. Ecol. Evol.">
        <title>A masculinizing supergene underlies an exaggerated male reproductive morph in a spider.</title>
        <authorList>
            <person name="Hendrickx F."/>
            <person name="De Corte Z."/>
            <person name="Sonet G."/>
            <person name="Van Belleghem S.M."/>
            <person name="Kostlbacher S."/>
            <person name="Vangestel C."/>
        </authorList>
    </citation>
    <scope>NUCLEOTIDE SEQUENCE [LARGE SCALE GENOMIC DNA]</scope>
    <source>
        <strain evidence="9">W744_W776</strain>
    </source>
</reference>
<evidence type="ECO:0000256" key="3">
    <source>
        <dbReference type="ARBA" id="ARBA00022816"/>
    </source>
</evidence>
<comment type="subcellular location">
    <subcellularLocation>
        <location evidence="1">Nucleus</location>
        <location evidence="1">Nuclear pore complex</location>
    </subcellularLocation>
</comment>
<keyword evidence="3" id="KW-0509">mRNA transport</keyword>
<dbReference type="GO" id="GO:0044611">
    <property type="term" value="C:nuclear pore inner ring"/>
    <property type="evidence" value="ECO:0007669"/>
    <property type="project" value="TreeGrafter"/>
</dbReference>
<sequence length="1685" mass="191611">MARITRSAKDLWSLISGSSVLNSKELVQYELEQNSDRIINGVLFFKKASPSSLDTLKRSAHETHYDFVCKLSKLIDVDAVQCYELFILYTTYEFKGTQKTLDAQLNNERHAHALLLEIWHYYFGERLYCLLIMKYVLSHWQDEADKYKDIYEQFLDKFNKDNAVLTKVINQFETIISAELPTKDTHGVYMTDLLAYHWITFTLKEQCELLQLMLLYYKVIEPTIEDVQRMFLLFQSHGFGLRQSFRMMLSDDTQNLVNFIGYLESFVIIQCFELDFLFKCKESGMIQEHFLLKNEKALRLLNSSVLSLGTNQIHSPILLAWMLVAQSSELDDLQVNCNKLGKTALQLDVFKYIESALSSAFSGTGMVADIGNSVVYSLLSSVFAQFDLQHLGSLQPLFSIASYILKFPSVADDFWMKGESAGIGDLFNYCLEMFPIEFCPLLNICSSLCTANKESCSKVVEQLQNLPTFTEFWENIDERAVVPTQDQNVWQLTRDRPVYGDSNIIIPSGTYGIVIKDADKNSASVIQWKVKINGWQICLREIYLKLQELSYSTAFIPVESIQRIITVAKLVNNILTTEIDMRFHLSHVINVLFSILHRCISCSSPSLELTSVCINIASTLSKGEMSDVWQQLANMQLLPYMTNSPKNVTDMLSGICMNSGILGQLIVPNECVSGEYSVCLAFLDLVSNVSMTVVKEDDNFLACIIYISRELFSYFHKWYYNDPQQRILISRKCLNLLHNLFSMENYRKEALGKAQELCIFSLLHLEAGQTLLKIVCTGVEVIQQTILKQNCDLGEEIASMIRLSLSVLNRLLLLRNDTTLSSREQVTPLEAVLFSTPGHMNQPQVVLMVAHYAFQMYNPRLATLAVQLLKRFAKEFPMSLLACFGCEAEAIRDHFLARLSSPSQDILLKVAILEFLTVCVVQQPGLIEMFINIDRNGEKINKEAESDGCLECVKKILHDKKNESKDLYPSDLLCAAVEFIHALWAGHQALAMEALKKDSQFWSLTCNSVLNDTLCDDNPRINAYIVRTLALEAYYCGKNGLHPSVKAIFQDIHDKGFLLNWSKHIHCSTTNSTAMDTRNETLNSSFIGVEDSFALLTAWRDFLLIIAANEPLPITADTKEQILKNILEHFVEEMKSTNSKVSILLSELFLMLSKRWKEQIVNLLSSEESSRNFYQILSFEAENAHPRVQLAVVSIAVFAVRLVSKQNLKIPNIKDWIVPCCQLLKKASILIHQSLDLKTVEGILRLPIVIVTLLNELIQEVKDWMPILKNNTILPLLVSLLMKSLKLNIGLDLAHGIITLFLSMATDKKAAEALCNTGFMPEITLVLSDIDMKSHVELKRKNMVSQKPKINRVDVYFAFLRFVTSLLHTLGNYFLQDCWNFIGVHQETMHTSLVEMKSSLLRDGIQEAVLTSTFLLHLSSHQCIWRLEHPKSLEILLVDVCNCIYGSVAILSKPELLKYLVMHKKMPDSKMKPLKSLETESLLKRMCSEEDSEPSLEVQEVQLKLYELLAVTLTILTKYCPEMYETMSGHSFDYSQWQLLLNVSFSIPSLDRDGPLSFGTILACVNMCLKLLVKNEKTPSPRKSIENINLENRHLLLYILEISLAILLSQSTIALTHPDLPARDKQLVRRELAAELNSMNITMNRYLRRGPLSPAGMSTPVKGQSLPTDLPFMKLVSSLVDKLFK</sequence>
<dbReference type="Pfam" id="PF21093">
    <property type="entry name" value="Nup188_N-subdom_III"/>
    <property type="match status" value="1"/>
</dbReference>
<evidence type="ECO:0000256" key="6">
    <source>
        <dbReference type="ARBA" id="ARBA00023132"/>
    </source>
</evidence>
<dbReference type="EMBL" id="JAFNEN010000051">
    <property type="protein sequence ID" value="KAG8197740.1"/>
    <property type="molecule type" value="Genomic_DNA"/>
</dbReference>
<protein>
    <recommendedName>
        <fullName evidence="8">Nucleoporin Nup188 N-terminal subdomain III domain-containing protein</fullName>
    </recommendedName>
</protein>
<dbReference type="GO" id="GO:0051028">
    <property type="term" value="P:mRNA transport"/>
    <property type="evidence" value="ECO:0007669"/>
    <property type="project" value="UniProtKB-KW"/>
</dbReference>
<name>A0AAV6VMN1_9ARAC</name>
<gene>
    <name evidence="9" type="ORF">JTE90_006790</name>
</gene>
<accession>A0AAV6VMN1</accession>
<evidence type="ECO:0000313" key="10">
    <source>
        <dbReference type="Proteomes" id="UP000827092"/>
    </source>
</evidence>
<evidence type="ECO:0000256" key="1">
    <source>
        <dbReference type="ARBA" id="ARBA00004567"/>
    </source>
</evidence>
<dbReference type="Proteomes" id="UP000827092">
    <property type="component" value="Unassembled WGS sequence"/>
</dbReference>
<evidence type="ECO:0000256" key="2">
    <source>
        <dbReference type="ARBA" id="ARBA00022448"/>
    </source>
</evidence>
<comment type="caution">
    <text evidence="9">The sequence shown here is derived from an EMBL/GenBank/DDBJ whole genome shotgun (WGS) entry which is preliminary data.</text>
</comment>
<dbReference type="PANTHER" id="PTHR31431">
    <property type="entry name" value="NUCLEOPORIN NUP188 HOMOLOG"/>
    <property type="match status" value="1"/>
</dbReference>
<evidence type="ECO:0000256" key="5">
    <source>
        <dbReference type="ARBA" id="ARBA00023010"/>
    </source>
</evidence>
<keyword evidence="7" id="KW-0539">Nucleus</keyword>
<dbReference type="InterPro" id="IPR048883">
    <property type="entry name" value="Nup188_N-subdom_III"/>
</dbReference>
<dbReference type="InterPro" id="IPR044840">
    <property type="entry name" value="Nup188"/>
</dbReference>
<evidence type="ECO:0000313" key="9">
    <source>
        <dbReference type="EMBL" id="KAG8197740.1"/>
    </source>
</evidence>
<evidence type="ECO:0000256" key="7">
    <source>
        <dbReference type="ARBA" id="ARBA00023242"/>
    </source>
</evidence>
<keyword evidence="5" id="KW-0811">Translocation</keyword>
<dbReference type="GO" id="GO:0017056">
    <property type="term" value="F:structural constituent of nuclear pore"/>
    <property type="evidence" value="ECO:0007669"/>
    <property type="project" value="InterPro"/>
</dbReference>
<evidence type="ECO:0000256" key="4">
    <source>
        <dbReference type="ARBA" id="ARBA00022927"/>
    </source>
</evidence>
<feature type="domain" description="Nucleoporin Nup188 N-terminal subdomain III" evidence="8">
    <location>
        <begin position="526"/>
        <end position="932"/>
    </location>
</feature>
<keyword evidence="10" id="KW-1185">Reference proteome</keyword>
<dbReference type="GO" id="GO:0006606">
    <property type="term" value="P:protein import into nucleus"/>
    <property type="evidence" value="ECO:0007669"/>
    <property type="project" value="TreeGrafter"/>
</dbReference>
<organism evidence="9 10">
    <name type="scientific">Oedothorax gibbosus</name>
    <dbReference type="NCBI Taxonomy" id="931172"/>
    <lineage>
        <taxon>Eukaryota</taxon>
        <taxon>Metazoa</taxon>
        <taxon>Ecdysozoa</taxon>
        <taxon>Arthropoda</taxon>
        <taxon>Chelicerata</taxon>
        <taxon>Arachnida</taxon>
        <taxon>Araneae</taxon>
        <taxon>Araneomorphae</taxon>
        <taxon>Entelegynae</taxon>
        <taxon>Araneoidea</taxon>
        <taxon>Linyphiidae</taxon>
        <taxon>Erigoninae</taxon>
        <taxon>Oedothorax</taxon>
    </lineage>
</organism>
<evidence type="ECO:0000259" key="8">
    <source>
        <dbReference type="Pfam" id="PF21093"/>
    </source>
</evidence>
<proteinExistence type="predicted"/>
<keyword evidence="6" id="KW-0906">Nuclear pore complex</keyword>
<keyword evidence="4" id="KW-0653">Protein transport</keyword>
<dbReference type="GO" id="GO:0006405">
    <property type="term" value="P:RNA export from nucleus"/>
    <property type="evidence" value="ECO:0007669"/>
    <property type="project" value="TreeGrafter"/>
</dbReference>
<keyword evidence="2" id="KW-0813">Transport</keyword>
<dbReference type="PANTHER" id="PTHR31431:SF1">
    <property type="entry name" value="NUCLEOPORIN NUP188"/>
    <property type="match status" value="1"/>
</dbReference>